<evidence type="ECO:0000259" key="2">
    <source>
        <dbReference type="Pfam" id="PF06172"/>
    </source>
</evidence>
<reference evidence="3 4" key="1">
    <citation type="submission" date="2014-03" db="EMBL/GenBank/DDBJ databases">
        <title>Genomics of Bifidobacteria.</title>
        <authorList>
            <person name="Ventura M."/>
            <person name="Milani C."/>
            <person name="Lugli G.A."/>
        </authorList>
    </citation>
    <scope>NUCLEOTIDE SEQUENCE [LARGE SCALE GENOMIC DNA]</scope>
    <source>
        <strain evidence="3 4">DSM 23969</strain>
    </source>
</reference>
<accession>A0A086ZL45</accession>
<dbReference type="AlphaFoldDB" id="A0A086ZL45"/>
<proteinExistence type="predicted"/>
<dbReference type="OrthoDB" id="9798288at2"/>
<feature type="domain" description="DUF985" evidence="2">
    <location>
        <begin position="14"/>
        <end position="177"/>
    </location>
</feature>
<dbReference type="EMBL" id="JGYN01000037">
    <property type="protein sequence ID" value="KFI47245.1"/>
    <property type="molecule type" value="Genomic_DNA"/>
</dbReference>
<dbReference type="Pfam" id="PF06172">
    <property type="entry name" value="Cupin_5"/>
    <property type="match status" value="1"/>
</dbReference>
<dbReference type="InterPro" id="IPR014710">
    <property type="entry name" value="RmlC-like_jellyroll"/>
</dbReference>
<dbReference type="PANTHER" id="PTHR33387:SF3">
    <property type="entry name" value="DUF985 DOMAIN-CONTAINING PROTEIN"/>
    <property type="match status" value="1"/>
</dbReference>
<dbReference type="Proteomes" id="UP000029108">
    <property type="component" value="Unassembled WGS sequence"/>
</dbReference>
<dbReference type="Gene3D" id="2.60.120.10">
    <property type="entry name" value="Jelly Rolls"/>
    <property type="match status" value="1"/>
</dbReference>
<gene>
    <name evidence="3" type="ORF">BBIA_2494</name>
</gene>
<dbReference type="SUPFAM" id="SSF51182">
    <property type="entry name" value="RmlC-like cupins"/>
    <property type="match status" value="1"/>
</dbReference>
<dbReference type="CDD" id="cd06121">
    <property type="entry name" value="cupin_YML079wp"/>
    <property type="match status" value="1"/>
</dbReference>
<evidence type="ECO:0000313" key="4">
    <source>
        <dbReference type="Proteomes" id="UP000029108"/>
    </source>
</evidence>
<sequence>MSVALENMSAYARSVVERLGLEAHPEGGWYTRDWQAPAIDQASGRPLASLIYFLLPEGDASAWHKVDADEIWLWHGPSTVTLELGGSGDAPAADPAEIQSIMLGQGVAGTGPTAEADDSPAAASTASITSGTSAASAAPVGHAIVPAGVWQRTVPGRGDALVSCVVSPGFTFDGFTLE</sequence>
<dbReference type="InterPro" id="IPR009327">
    <property type="entry name" value="Cupin_DUF985"/>
</dbReference>
<dbReference type="STRING" id="1437608.GCA_000771645_00402"/>
<keyword evidence="4" id="KW-1185">Reference proteome</keyword>
<name>A0A086ZL45_9BIFI</name>
<dbReference type="eggNOG" id="COG3542">
    <property type="taxonomic scope" value="Bacteria"/>
</dbReference>
<dbReference type="InterPro" id="IPR039935">
    <property type="entry name" value="YML079W-like"/>
</dbReference>
<evidence type="ECO:0000313" key="3">
    <source>
        <dbReference type="EMBL" id="KFI47245.1"/>
    </source>
</evidence>
<protein>
    <submittedName>
        <fullName evidence="3">Cupin domain protein, PF06172 family</fullName>
    </submittedName>
</protein>
<feature type="region of interest" description="Disordered" evidence="1">
    <location>
        <begin position="107"/>
        <end position="127"/>
    </location>
</feature>
<comment type="caution">
    <text evidence="3">The sequence shown here is derived from an EMBL/GenBank/DDBJ whole genome shotgun (WGS) entry which is preliminary data.</text>
</comment>
<evidence type="ECO:0000256" key="1">
    <source>
        <dbReference type="SAM" id="MobiDB-lite"/>
    </source>
</evidence>
<dbReference type="InterPro" id="IPR011051">
    <property type="entry name" value="RmlC_Cupin_sf"/>
</dbReference>
<dbReference type="PANTHER" id="PTHR33387">
    <property type="entry name" value="RMLC-LIKE JELLY ROLL FOLD PROTEIN"/>
    <property type="match status" value="1"/>
</dbReference>
<dbReference type="RefSeq" id="WP_033493982.1">
    <property type="nucleotide sequence ID" value="NZ_JDUU01000011.1"/>
</dbReference>
<organism evidence="3 4">
    <name type="scientific">Bifidobacterium biavatii DSM 23969</name>
    <dbReference type="NCBI Taxonomy" id="1437608"/>
    <lineage>
        <taxon>Bacteria</taxon>
        <taxon>Bacillati</taxon>
        <taxon>Actinomycetota</taxon>
        <taxon>Actinomycetes</taxon>
        <taxon>Bifidobacteriales</taxon>
        <taxon>Bifidobacteriaceae</taxon>
        <taxon>Bifidobacterium</taxon>
    </lineage>
</organism>